<evidence type="ECO:0000313" key="2">
    <source>
        <dbReference type="EMBL" id="QDS86291.1"/>
    </source>
</evidence>
<keyword evidence="1" id="KW-0732">Signal</keyword>
<proteinExistence type="predicted"/>
<dbReference type="Proteomes" id="UP000319557">
    <property type="component" value="Chromosome"/>
</dbReference>
<dbReference type="Gene3D" id="2.60.120.200">
    <property type="match status" value="1"/>
</dbReference>
<dbReference type="KEGG" id="ruv:EC9_04520"/>
<dbReference type="SUPFAM" id="SSF49899">
    <property type="entry name" value="Concanavalin A-like lectins/glucanases"/>
    <property type="match status" value="1"/>
</dbReference>
<dbReference type="InterPro" id="IPR013320">
    <property type="entry name" value="ConA-like_dom_sf"/>
</dbReference>
<evidence type="ECO:0008006" key="4">
    <source>
        <dbReference type="Google" id="ProtNLM"/>
    </source>
</evidence>
<dbReference type="RefSeq" id="WP_145341959.1">
    <property type="nucleotide sequence ID" value="NZ_CP036261.1"/>
</dbReference>
<evidence type="ECO:0000313" key="3">
    <source>
        <dbReference type="Proteomes" id="UP000319557"/>
    </source>
</evidence>
<keyword evidence="3" id="KW-1185">Reference proteome</keyword>
<gene>
    <name evidence="2" type="ORF">EC9_04520</name>
</gene>
<reference evidence="2 3" key="1">
    <citation type="submission" date="2019-02" db="EMBL/GenBank/DDBJ databases">
        <title>Deep-cultivation of Planctomycetes and their phenomic and genomic characterization uncovers novel biology.</title>
        <authorList>
            <person name="Wiegand S."/>
            <person name="Jogler M."/>
            <person name="Boedeker C."/>
            <person name="Pinto D."/>
            <person name="Vollmers J."/>
            <person name="Rivas-Marin E."/>
            <person name="Kohn T."/>
            <person name="Peeters S.H."/>
            <person name="Heuer A."/>
            <person name="Rast P."/>
            <person name="Oberbeckmann S."/>
            <person name="Bunk B."/>
            <person name="Jeske O."/>
            <person name="Meyerdierks A."/>
            <person name="Storesund J.E."/>
            <person name="Kallscheuer N."/>
            <person name="Luecker S."/>
            <person name="Lage O.M."/>
            <person name="Pohl T."/>
            <person name="Merkel B.J."/>
            <person name="Hornburger P."/>
            <person name="Mueller R.-W."/>
            <person name="Bruemmer F."/>
            <person name="Labrenz M."/>
            <person name="Spormann A.M."/>
            <person name="Op den Camp H."/>
            <person name="Overmann J."/>
            <person name="Amann R."/>
            <person name="Jetten M.S.M."/>
            <person name="Mascher T."/>
            <person name="Medema M.H."/>
            <person name="Devos D.P."/>
            <person name="Kaster A.-K."/>
            <person name="Ovreas L."/>
            <person name="Rohde M."/>
            <person name="Galperin M.Y."/>
            <person name="Jogler C."/>
        </authorList>
    </citation>
    <scope>NUCLEOTIDE SEQUENCE [LARGE SCALE GENOMIC DNA]</scope>
    <source>
        <strain evidence="2 3">EC9</strain>
    </source>
</reference>
<protein>
    <recommendedName>
        <fullName evidence="4">LamG-like jellyroll fold domain-containing protein</fullName>
    </recommendedName>
</protein>
<feature type="chain" id="PRO_5021870054" description="LamG-like jellyroll fold domain-containing protein" evidence="1">
    <location>
        <begin position="32"/>
        <end position="303"/>
    </location>
</feature>
<dbReference type="Pfam" id="PF13385">
    <property type="entry name" value="Laminin_G_3"/>
    <property type="match status" value="1"/>
</dbReference>
<accession>A0A517LUJ2</accession>
<evidence type="ECO:0000256" key="1">
    <source>
        <dbReference type="SAM" id="SignalP"/>
    </source>
</evidence>
<feature type="signal peptide" evidence="1">
    <location>
        <begin position="1"/>
        <end position="31"/>
    </location>
</feature>
<name>A0A517LUJ2_9BACT</name>
<organism evidence="2 3">
    <name type="scientific">Rosistilla ulvae</name>
    <dbReference type="NCBI Taxonomy" id="1930277"/>
    <lineage>
        <taxon>Bacteria</taxon>
        <taxon>Pseudomonadati</taxon>
        <taxon>Planctomycetota</taxon>
        <taxon>Planctomycetia</taxon>
        <taxon>Pirellulales</taxon>
        <taxon>Pirellulaceae</taxon>
        <taxon>Rosistilla</taxon>
    </lineage>
</organism>
<dbReference type="OrthoDB" id="257393at2"/>
<sequence precursor="true">MKIPIGNPIRHTVPIISFAIAMAMLTSVALAQHDDKAQSVPLGDSLTLHASFDNGLDADFSAGDKTCYVKQGGELQRAEANEDAKLLPEAGRFGGALHFTKKSGFRPAFRDAGALGYSNENWSTTVSVWLKLNPDLDLEPGYCDPVQIVGDNGKKGFIFLEFSKDETPRYFRYAIRPLFQIWNPDNVAWADIPFAKRPMVQVERPPFTREAWTHVVFTLENVNDKSKPQAGRLYLNGELQGSIENWDLTFGWDPSQVLLVLGAAYVGHMDDLAVFNRTLNQEEVKQLYSLKNGIRDLHPPATK</sequence>
<dbReference type="AlphaFoldDB" id="A0A517LUJ2"/>
<dbReference type="EMBL" id="CP036261">
    <property type="protein sequence ID" value="QDS86291.1"/>
    <property type="molecule type" value="Genomic_DNA"/>
</dbReference>